<comment type="caution">
    <text evidence="2">The sequence shown here is derived from an EMBL/GenBank/DDBJ whole genome shotgun (WGS) entry which is preliminary data.</text>
</comment>
<evidence type="ECO:0000313" key="4">
    <source>
        <dbReference type="Proteomes" id="UP000045541"/>
    </source>
</evidence>
<proteinExistence type="predicted"/>
<name>A0A098ZQ68_STREE</name>
<dbReference type="AlphaFoldDB" id="A0A098ZQ68"/>
<accession>A0A098ZQ68</accession>
<gene>
    <name evidence="3" type="ORF">AZJ28_07390</name>
    <name evidence="2" type="ORF">ERS096071_00351</name>
</gene>
<dbReference type="EMBL" id="VMYC01000119">
    <property type="protein sequence ID" value="TVX69363.1"/>
    <property type="molecule type" value="Genomic_DNA"/>
</dbReference>
<organism evidence="2 4">
    <name type="scientific">Streptococcus pneumoniae</name>
    <dbReference type="NCBI Taxonomy" id="1313"/>
    <lineage>
        <taxon>Bacteria</taxon>
        <taxon>Bacillati</taxon>
        <taxon>Bacillota</taxon>
        <taxon>Bacilli</taxon>
        <taxon>Lactobacillales</taxon>
        <taxon>Streptococcaceae</taxon>
        <taxon>Streptococcus</taxon>
    </lineage>
</organism>
<feature type="transmembrane region" description="Helical" evidence="1">
    <location>
        <begin position="6"/>
        <end position="27"/>
    </location>
</feature>
<evidence type="ECO:0000313" key="2">
    <source>
        <dbReference type="EMBL" id="CKI91001.1"/>
    </source>
</evidence>
<evidence type="ECO:0000256" key="1">
    <source>
        <dbReference type="SAM" id="Phobius"/>
    </source>
</evidence>
<evidence type="ECO:0000313" key="3">
    <source>
        <dbReference type="EMBL" id="TVX69363.1"/>
    </source>
</evidence>
<keyword evidence="1" id="KW-0472">Membrane</keyword>
<protein>
    <submittedName>
        <fullName evidence="2">Uncharacterized protein</fullName>
    </submittedName>
</protein>
<evidence type="ECO:0000313" key="5">
    <source>
        <dbReference type="Proteomes" id="UP000315060"/>
    </source>
</evidence>
<reference evidence="3 5" key="2">
    <citation type="submission" date="2019-07" db="EMBL/GenBank/DDBJ databases">
        <authorList>
            <person name="Mohale T."/>
        </authorList>
    </citation>
    <scope>NUCLEOTIDE SEQUENCE [LARGE SCALE GENOMIC DNA]</scope>
    <source>
        <strain evidence="3 5">NTPn 59</strain>
    </source>
</reference>
<keyword evidence="1" id="KW-1133">Transmembrane helix</keyword>
<dbReference type="Proteomes" id="UP000045541">
    <property type="component" value="Unassembled WGS sequence"/>
</dbReference>
<keyword evidence="1" id="KW-0812">Transmembrane</keyword>
<dbReference type="EMBL" id="CMWB01000004">
    <property type="protein sequence ID" value="CKI91001.1"/>
    <property type="molecule type" value="Genomic_DNA"/>
</dbReference>
<sequence>MSEVFTTTLISVGATVLTNLIIHGFAYQQKKIENKNKLEEKKVDFLNTQLSQDRDLYISTFQNFASISGKTVSYVESRLDDAPPIDLDIITNFDDIFYKTYLFLDSDEEQKKFIYFRNVLRYQAGYPHPDGLYIWDVQFEEQSYDPDTIEEPRYIFDRLNECLLIANKHINDKLHIQSSANCS</sequence>
<reference evidence="2 4" key="1">
    <citation type="submission" date="2015-03" db="EMBL/GenBank/DDBJ databases">
        <authorList>
            <consortium name="Pathogen Informatics"/>
            <person name="Murphy D."/>
        </authorList>
    </citation>
    <scope>NUCLEOTIDE SEQUENCE [LARGE SCALE GENOMIC DNA]</scope>
    <source>
        <strain evidence="2 4">0310</strain>
    </source>
</reference>
<dbReference type="Proteomes" id="UP000315060">
    <property type="component" value="Unassembled WGS sequence"/>
</dbReference>